<evidence type="ECO:0000256" key="9">
    <source>
        <dbReference type="ARBA" id="ARBA00022982"/>
    </source>
</evidence>
<protein>
    <recommendedName>
        <fullName evidence="16">Acyl-CoA desaturase</fullName>
        <ecNumber evidence="16">1.14.19.1</ecNumber>
    </recommendedName>
</protein>
<dbReference type="GO" id="GO:0006636">
    <property type="term" value="P:unsaturated fatty acid biosynthetic process"/>
    <property type="evidence" value="ECO:0007669"/>
    <property type="project" value="UniProtKB-UniRule"/>
</dbReference>
<evidence type="ECO:0000256" key="10">
    <source>
        <dbReference type="ARBA" id="ARBA00022989"/>
    </source>
</evidence>
<keyword evidence="12 16" id="KW-0408">Iron</keyword>
<evidence type="ECO:0000256" key="13">
    <source>
        <dbReference type="ARBA" id="ARBA00023098"/>
    </source>
</evidence>
<evidence type="ECO:0000313" key="19">
    <source>
        <dbReference type="EMBL" id="KAJ8488842.1"/>
    </source>
</evidence>
<dbReference type="InterPro" id="IPR005804">
    <property type="entry name" value="FA_desaturase_dom"/>
</dbReference>
<evidence type="ECO:0000256" key="2">
    <source>
        <dbReference type="ARBA" id="ARBA00009295"/>
    </source>
</evidence>
<evidence type="ECO:0000256" key="6">
    <source>
        <dbReference type="ARBA" id="ARBA00022692"/>
    </source>
</evidence>
<evidence type="ECO:0000256" key="5">
    <source>
        <dbReference type="ARBA" id="ARBA00022617"/>
    </source>
</evidence>
<dbReference type="PANTHER" id="PTHR11351">
    <property type="entry name" value="ACYL-COA DESATURASE"/>
    <property type="match status" value="1"/>
</dbReference>
<accession>A0AAD7XFR9</accession>
<dbReference type="PROSITE" id="PS00191">
    <property type="entry name" value="CYTOCHROME_B5_1"/>
    <property type="match status" value="1"/>
</dbReference>
<keyword evidence="20" id="KW-1185">Reference proteome</keyword>
<evidence type="ECO:0000256" key="16">
    <source>
        <dbReference type="PIRNR" id="PIRNR000345"/>
    </source>
</evidence>
<dbReference type="AlphaFoldDB" id="A0AAD7XFR9"/>
<dbReference type="GO" id="GO:0005789">
    <property type="term" value="C:endoplasmic reticulum membrane"/>
    <property type="evidence" value="ECO:0007669"/>
    <property type="project" value="TreeGrafter"/>
</dbReference>
<comment type="function">
    <text evidence="16">Stearoyl-CoA desaturase that utilizes O(2) and electrons from reduced cytochrome b5 to introduce the first double bond into saturated fatty acyl-CoA substrates.</text>
</comment>
<keyword evidence="14 17" id="KW-0472">Membrane</keyword>
<keyword evidence="10 17" id="KW-1133">Transmembrane helix</keyword>
<dbReference type="InterPro" id="IPR009160">
    <property type="entry name" value="Acyl-CoA_deSatase_haem/ster-bd"/>
</dbReference>
<gene>
    <name evidence="19" type="ORF">ONZ51_g3323</name>
</gene>
<dbReference type="CDD" id="cd03505">
    <property type="entry name" value="Delta9-FADS-like"/>
    <property type="match status" value="1"/>
</dbReference>
<dbReference type="Proteomes" id="UP001215151">
    <property type="component" value="Unassembled WGS sequence"/>
</dbReference>
<keyword evidence="4 16" id="KW-0444">Lipid biosynthesis</keyword>
<proteinExistence type="inferred from homology"/>
<dbReference type="InterPro" id="IPR018506">
    <property type="entry name" value="Cyt_B5_heme-BS"/>
</dbReference>
<evidence type="ECO:0000256" key="12">
    <source>
        <dbReference type="ARBA" id="ARBA00023004"/>
    </source>
</evidence>
<dbReference type="GO" id="GO:0020037">
    <property type="term" value="F:heme binding"/>
    <property type="evidence" value="ECO:0007669"/>
    <property type="project" value="InterPro"/>
</dbReference>
<sequence>MKGTAYPSQHIPASADHFPVIRGVKWPNIIAIFLTHVIAGYGLLYVSPKTATVVLTTVLYYITTLGVTAGYHRLWSHRSYKASAPLRLFLALAGGCAVQGSAYWWAKGHRAHHRYIDTDKDPYSSKRGLLFTHVGWLIFYTDVRAGSADVTDLKNDKILMWQHRWHVPIFVVLGYLLPVVVPGYFWDDWMGGLCYSAALRIALCYHSIWCINSLAHTLGHAPFDDKHTPRDHLFTALVTLGEGYHNFHHQFPMDYRNAIRWYQYDPTKWFIAACGAVGLASHLRRFPSNEVRKGAFTMRMKKLKATQESLEWPRPVEELPIVTWENFQEESKKRTLLLVSGFIHDVTNFVEEHPGGAKLLTANAGKDATTSFFGGVYDHSNAAHNLLSMMRVGILAGGVECKGELDHHATPPSQTYWIAPGPPRRAMVAPPSEVRFRSVRDWVTTKSQ</sequence>
<dbReference type="PRINTS" id="PR00363">
    <property type="entry name" value="CYTOCHROMEB5"/>
</dbReference>
<name>A0AAD7XFR9_9APHY</name>
<keyword evidence="9 16" id="KW-0249">Electron transport</keyword>
<evidence type="ECO:0000256" key="14">
    <source>
        <dbReference type="ARBA" id="ARBA00023136"/>
    </source>
</evidence>
<dbReference type="SMART" id="SM01117">
    <property type="entry name" value="Cyt-b5"/>
    <property type="match status" value="1"/>
</dbReference>
<keyword evidence="13 16" id="KW-0443">Lipid metabolism</keyword>
<evidence type="ECO:0000256" key="17">
    <source>
        <dbReference type="SAM" id="Phobius"/>
    </source>
</evidence>
<feature type="domain" description="Cytochrome b5 heme-binding" evidence="18">
    <location>
        <begin position="328"/>
        <end position="396"/>
    </location>
</feature>
<dbReference type="Gene3D" id="3.10.120.10">
    <property type="entry name" value="Cytochrome b5-like heme/steroid binding domain"/>
    <property type="match status" value="1"/>
</dbReference>
<comment type="caution">
    <text evidence="19">The sequence shown here is derived from an EMBL/GenBank/DDBJ whole genome shotgun (WGS) entry which is preliminary data.</text>
</comment>
<feature type="transmembrane region" description="Helical" evidence="17">
    <location>
        <begin position="53"/>
        <end position="74"/>
    </location>
</feature>
<dbReference type="EMBL" id="JAPEVG010000057">
    <property type="protein sequence ID" value="KAJ8488842.1"/>
    <property type="molecule type" value="Genomic_DNA"/>
</dbReference>
<evidence type="ECO:0000313" key="20">
    <source>
        <dbReference type="Proteomes" id="UP001215151"/>
    </source>
</evidence>
<dbReference type="PROSITE" id="PS50255">
    <property type="entry name" value="CYTOCHROME_B5_2"/>
    <property type="match status" value="1"/>
</dbReference>
<dbReference type="PANTHER" id="PTHR11351:SF31">
    <property type="entry name" value="DESATURASE 1, ISOFORM A-RELATED"/>
    <property type="match status" value="1"/>
</dbReference>
<evidence type="ECO:0000256" key="3">
    <source>
        <dbReference type="ARBA" id="ARBA00022448"/>
    </source>
</evidence>
<evidence type="ECO:0000256" key="11">
    <source>
        <dbReference type="ARBA" id="ARBA00023002"/>
    </source>
</evidence>
<organism evidence="19 20">
    <name type="scientific">Trametes cubensis</name>
    <dbReference type="NCBI Taxonomy" id="1111947"/>
    <lineage>
        <taxon>Eukaryota</taxon>
        <taxon>Fungi</taxon>
        <taxon>Dikarya</taxon>
        <taxon>Basidiomycota</taxon>
        <taxon>Agaricomycotina</taxon>
        <taxon>Agaricomycetes</taxon>
        <taxon>Polyporales</taxon>
        <taxon>Polyporaceae</taxon>
        <taxon>Trametes</taxon>
    </lineage>
</organism>
<dbReference type="Pfam" id="PF00487">
    <property type="entry name" value="FA_desaturase"/>
    <property type="match status" value="1"/>
</dbReference>
<feature type="transmembrane region" description="Helical" evidence="17">
    <location>
        <begin position="86"/>
        <end position="106"/>
    </location>
</feature>
<keyword evidence="11 16" id="KW-0560">Oxidoreductase</keyword>
<feature type="transmembrane region" description="Helical" evidence="17">
    <location>
        <begin position="26"/>
        <end position="46"/>
    </location>
</feature>
<comment type="cofactor">
    <cofactor evidence="16">
        <name>Fe(2+)</name>
        <dbReference type="ChEBI" id="CHEBI:29033"/>
    </cofactor>
    <text evidence="16">Expected to bind 2 Fe(2+) ions per subunit.</text>
</comment>
<dbReference type="GO" id="GO:0004768">
    <property type="term" value="F:stearoyl-CoA 9-desaturase activity"/>
    <property type="evidence" value="ECO:0007669"/>
    <property type="project" value="UniProtKB-UniRule"/>
</dbReference>
<keyword evidence="6 17" id="KW-0812">Transmembrane</keyword>
<dbReference type="GO" id="GO:0005506">
    <property type="term" value="F:iron ion binding"/>
    <property type="evidence" value="ECO:0007669"/>
    <property type="project" value="TreeGrafter"/>
</dbReference>
<keyword evidence="15 16" id="KW-0275">Fatty acid biosynthesis</keyword>
<keyword evidence="8 16" id="KW-0276">Fatty acid metabolism</keyword>
<evidence type="ECO:0000259" key="18">
    <source>
        <dbReference type="PROSITE" id="PS50255"/>
    </source>
</evidence>
<dbReference type="InterPro" id="IPR036400">
    <property type="entry name" value="Cyt_B5-like_heme/steroid_sf"/>
</dbReference>
<dbReference type="InterPro" id="IPR001199">
    <property type="entry name" value="Cyt_B5-like_heme/steroid-bd"/>
</dbReference>
<dbReference type="InterPro" id="IPR001522">
    <property type="entry name" value="FADS-1_CS"/>
</dbReference>
<dbReference type="PRINTS" id="PR00075">
    <property type="entry name" value="FACDDSATRASE"/>
</dbReference>
<comment type="subcellular location">
    <subcellularLocation>
        <location evidence="1">Membrane</location>
        <topology evidence="1">Multi-pass membrane protein</topology>
    </subcellularLocation>
</comment>
<reference evidence="19" key="1">
    <citation type="submission" date="2022-11" db="EMBL/GenBank/DDBJ databases">
        <title>Genome Sequence of Cubamyces cubensis.</title>
        <authorList>
            <person name="Buettner E."/>
        </authorList>
    </citation>
    <scope>NUCLEOTIDE SEQUENCE</scope>
    <source>
        <strain evidence="19">MPL-01</strain>
    </source>
</reference>
<dbReference type="EC" id="1.14.19.1" evidence="16"/>
<dbReference type="SUPFAM" id="SSF55856">
    <property type="entry name" value="Cytochrome b5-like heme/steroid binding domain"/>
    <property type="match status" value="1"/>
</dbReference>
<dbReference type="PIRSF" id="PIRSF000345">
    <property type="entry name" value="OLE1"/>
    <property type="match status" value="1"/>
</dbReference>
<evidence type="ECO:0000256" key="1">
    <source>
        <dbReference type="ARBA" id="ARBA00004141"/>
    </source>
</evidence>
<evidence type="ECO:0000256" key="4">
    <source>
        <dbReference type="ARBA" id="ARBA00022516"/>
    </source>
</evidence>
<evidence type="ECO:0000256" key="7">
    <source>
        <dbReference type="ARBA" id="ARBA00022723"/>
    </source>
</evidence>
<keyword evidence="3 16" id="KW-0813">Transport</keyword>
<feature type="transmembrane region" description="Helical" evidence="17">
    <location>
        <begin position="167"/>
        <end position="186"/>
    </location>
</feature>
<dbReference type="Pfam" id="PF00173">
    <property type="entry name" value="Cyt-b5"/>
    <property type="match status" value="1"/>
</dbReference>
<dbReference type="PROSITE" id="PS00476">
    <property type="entry name" value="FATTY_ACID_DESATUR_1"/>
    <property type="match status" value="1"/>
</dbReference>
<evidence type="ECO:0000256" key="8">
    <source>
        <dbReference type="ARBA" id="ARBA00022832"/>
    </source>
</evidence>
<keyword evidence="7 16" id="KW-0479">Metal-binding</keyword>
<keyword evidence="5 16" id="KW-0349">Heme</keyword>
<evidence type="ECO:0000256" key="15">
    <source>
        <dbReference type="ARBA" id="ARBA00023160"/>
    </source>
</evidence>
<dbReference type="InterPro" id="IPR015876">
    <property type="entry name" value="Acyl-CoA_DS"/>
</dbReference>
<comment type="catalytic activity">
    <reaction evidence="16">
        <text>octadecanoyl-CoA + 2 Fe(II)-[cytochrome b5] + O2 + 2 H(+) = (9Z)-octadecenoyl-CoA + 2 Fe(III)-[cytochrome b5] + 2 H2O</text>
        <dbReference type="Rhea" id="RHEA:19721"/>
        <dbReference type="Rhea" id="RHEA-COMP:10438"/>
        <dbReference type="Rhea" id="RHEA-COMP:10439"/>
        <dbReference type="ChEBI" id="CHEBI:15377"/>
        <dbReference type="ChEBI" id="CHEBI:15378"/>
        <dbReference type="ChEBI" id="CHEBI:15379"/>
        <dbReference type="ChEBI" id="CHEBI:29033"/>
        <dbReference type="ChEBI" id="CHEBI:29034"/>
        <dbReference type="ChEBI" id="CHEBI:57387"/>
        <dbReference type="ChEBI" id="CHEBI:57394"/>
        <dbReference type="EC" id="1.14.19.1"/>
    </reaction>
</comment>
<comment type="similarity">
    <text evidence="2 16">Belongs to the fatty acid desaturase type 1 family.</text>
</comment>
<dbReference type="FunFam" id="3.10.120.10:FF:000004">
    <property type="entry name" value="Acyl-CoA desaturase"/>
    <property type="match status" value="1"/>
</dbReference>